<proteinExistence type="predicted"/>
<protein>
    <submittedName>
        <fullName evidence="2">Uncharacterized protein</fullName>
    </submittedName>
</protein>
<keyword evidence="1" id="KW-0472">Membrane</keyword>
<reference evidence="2" key="1">
    <citation type="submission" date="2020-11" db="EMBL/GenBank/DDBJ databases">
        <title>Sequencing the genomes of 1000 actinobacteria strains.</title>
        <authorList>
            <person name="Klenk H.-P."/>
        </authorList>
    </citation>
    <scope>NUCLEOTIDE SEQUENCE</scope>
    <source>
        <strain evidence="2">DSM 26152</strain>
    </source>
</reference>
<sequence>MTTHAYRHLSSAAFAVLAAGIALKPTLGELTMWVVGLAALAALVLPPLVNQEIRQTYASAGLKAGDGLLLPAAVILAAIFISGSDPGFWNVALGALTLAVGYFMGTSFWRQALAKAESARQDEARGQDDGGPAGPTP</sequence>
<feature type="transmembrane region" description="Helical" evidence="1">
    <location>
        <begin position="61"/>
        <end position="81"/>
    </location>
</feature>
<feature type="transmembrane region" description="Helical" evidence="1">
    <location>
        <begin position="87"/>
        <end position="105"/>
    </location>
</feature>
<dbReference type="Proteomes" id="UP000625033">
    <property type="component" value="Unassembled WGS sequence"/>
</dbReference>
<dbReference type="RefSeq" id="WP_196836204.1">
    <property type="nucleotide sequence ID" value="NZ_JADOTZ010000001.1"/>
</dbReference>
<keyword evidence="1" id="KW-1133">Transmembrane helix</keyword>
<name>A0A931GJ52_9MICC</name>
<accession>A0A931GJ52</accession>
<keyword evidence="3" id="KW-1185">Reference proteome</keyword>
<feature type="transmembrane region" description="Helical" evidence="1">
    <location>
        <begin position="32"/>
        <end position="49"/>
    </location>
</feature>
<evidence type="ECO:0000256" key="1">
    <source>
        <dbReference type="SAM" id="Phobius"/>
    </source>
</evidence>
<keyword evidence="1" id="KW-0812">Transmembrane</keyword>
<evidence type="ECO:0000313" key="3">
    <source>
        <dbReference type="Proteomes" id="UP000625033"/>
    </source>
</evidence>
<evidence type="ECO:0000313" key="2">
    <source>
        <dbReference type="EMBL" id="MBG6084966.1"/>
    </source>
</evidence>
<dbReference type="EMBL" id="JADOTZ010000001">
    <property type="protein sequence ID" value="MBG6084966.1"/>
    <property type="molecule type" value="Genomic_DNA"/>
</dbReference>
<gene>
    <name evidence="2" type="ORF">IW252_001733</name>
</gene>
<organism evidence="2 3">
    <name type="scientific">Zhihengliuella flava</name>
    <dbReference type="NCBI Taxonomy" id="1285193"/>
    <lineage>
        <taxon>Bacteria</taxon>
        <taxon>Bacillati</taxon>
        <taxon>Actinomycetota</taxon>
        <taxon>Actinomycetes</taxon>
        <taxon>Micrococcales</taxon>
        <taxon>Micrococcaceae</taxon>
        <taxon>Zhihengliuella</taxon>
    </lineage>
</organism>
<comment type="caution">
    <text evidence="2">The sequence shown here is derived from an EMBL/GenBank/DDBJ whole genome shotgun (WGS) entry which is preliminary data.</text>
</comment>
<dbReference type="AlphaFoldDB" id="A0A931GJ52"/>